<dbReference type="InterPro" id="IPR043926">
    <property type="entry name" value="ABCG_dom"/>
</dbReference>
<proteinExistence type="inferred from homology"/>
<dbReference type="PROSITE" id="PS00211">
    <property type="entry name" value="ABC_TRANSPORTER_1"/>
    <property type="match status" value="1"/>
</dbReference>
<comment type="subcellular location">
    <subcellularLocation>
        <location evidence="1">Membrane</location>
        <topology evidence="1">Multi-pass membrane protein</topology>
    </subcellularLocation>
</comment>
<dbReference type="AlphaFoldDB" id="A0A834HYK4"/>
<feature type="transmembrane region" description="Helical" evidence="9">
    <location>
        <begin position="405"/>
        <end position="422"/>
    </location>
</feature>
<dbReference type="Proteomes" id="UP000625711">
    <property type="component" value="Unassembled WGS sequence"/>
</dbReference>
<dbReference type="PANTHER" id="PTHR48041">
    <property type="entry name" value="ABC TRANSPORTER G FAMILY MEMBER 28"/>
    <property type="match status" value="1"/>
</dbReference>
<reference evidence="11" key="1">
    <citation type="submission" date="2020-08" db="EMBL/GenBank/DDBJ databases">
        <title>Genome sequencing and assembly of the red palm weevil Rhynchophorus ferrugineus.</title>
        <authorList>
            <person name="Dias G.B."/>
            <person name="Bergman C.M."/>
            <person name="Manee M."/>
        </authorList>
    </citation>
    <scope>NUCLEOTIDE SEQUENCE</scope>
    <source>
        <strain evidence="11">AA-2017</strain>
        <tissue evidence="11">Whole larva</tissue>
    </source>
</reference>
<comment type="caution">
    <text evidence="11">The sequence shown here is derived from an EMBL/GenBank/DDBJ whole genome shotgun (WGS) entry which is preliminary data.</text>
</comment>
<gene>
    <name evidence="11" type="ORF">GWI33_016097</name>
</gene>
<dbReference type="PROSITE" id="PS50893">
    <property type="entry name" value="ABC_TRANSPORTER_2"/>
    <property type="match status" value="1"/>
</dbReference>
<dbReference type="InterPro" id="IPR003593">
    <property type="entry name" value="AAA+_ATPase"/>
</dbReference>
<dbReference type="PANTHER" id="PTHR48041:SF139">
    <property type="entry name" value="PROTEIN SCARLET"/>
    <property type="match status" value="1"/>
</dbReference>
<feature type="transmembrane region" description="Helical" evidence="9">
    <location>
        <begin position="478"/>
        <end position="503"/>
    </location>
</feature>
<dbReference type="SUPFAM" id="SSF52540">
    <property type="entry name" value="P-loop containing nucleoside triphosphate hydrolases"/>
    <property type="match status" value="1"/>
</dbReference>
<keyword evidence="8 9" id="KW-0472">Membrane</keyword>
<evidence type="ECO:0000256" key="8">
    <source>
        <dbReference type="ARBA" id="ARBA00023136"/>
    </source>
</evidence>
<feature type="domain" description="ABC transporter" evidence="10">
    <location>
        <begin position="61"/>
        <end position="309"/>
    </location>
</feature>
<feature type="transmembrane region" description="Helical" evidence="9">
    <location>
        <begin position="634"/>
        <end position="652"/>
    </location>
</feature>
<evidence type="ECO:0000256" key="3">
    <source>
        <dbReference type="ARBA" id="ARBA00022448"/>
    </source>
</evidence>
<dbReference type="InterPro" id="IPR050352">
    <property type="entry name" value="ABCG_transporters"/>
</dbReference>
<keyword evidence="4 9" id="KW-0812">Transmembrane</keyword>
<dbReference type="OrthoDB" id="66620at2759"/>
<dbReference type="Gene3D" id="3.40.50.300">
    <property type="entry name" value="P-loop containing nucleotide triphosphate hydrolases"/>
    <property type="match status" value="1"/>
</dbReference>
<dbReference type="EMBL" id="JAACXV010014032">
    <property type="protein sequence ID" value="KAF7270965.1"/>
    <property type="molecule type" value="Genomic_DNA"/>
</dbReference>
<dbReference type="InterPro" id="IPR017871">
    <property type="entry name" value="ABC_transporter-like_CS"/>
</dbReference>
<name>A0A834HYK4_RHYFE</name>
<evidence type="ECO:0000259" key="10">
    <source>
        <dbReference type="PROSITE" id="PS50893"/>
    </source>
</evidence>
<dbReference type="Pfam" id="PF01061">
    <property type="entry name" value="ABC2_membrane"/>
    <property type="match status" value="1"/>
</dbReference>
<dbReference type="GO" id="GO:0016887">
    <property type="term" value="F:ATP hydrolysis activity"/>
    <property type="evidence" value="ECO:0007669"/>
    <property type="project" value="InterPro"/>
</dbReference>
<evidence type="ECO:0000256" key="1">
    <source>
        <dbReference type="ARBA" id="ARBA00004141"/>
    </source>
</evidence>
<evidence type="ECO:0000313" key="11">
    <source>
        <dbReference type="EMBL" id="KAF7270965.1"/>
    </source>
</evidence>
<keyword evidence="3" id="KW-0813">Transport</keyword>
<dbReference type="Pfam" id="PF00005">
    <property type="entry name" value="ABC_tran"/>
    <property type="match status" value="1"/>
</dbReference>
<dbReference type="CDD" id="cd03213">
    <property type="entry name" value="ABCG_EPDR"/>
    <property type="match status" value="1"/>
</dbReference>
<feature type="transmembrane region" description="Helical" evidence="9">
    <location>
        <begin position="437"/>
        <end position="457"/>
    </location>
</feature>
<keyword evidence="12" id="KW-1185">Reference proteome</keyword>
<evidence type="ECO:0000313" key="12">
    <source>
        <dbReference type="Proteomes" id="UP000625711"/>
    </source>
</evidence>
<evidence type="ECO:0000256" key="4">
    <source>
        <dbReference type="ARBA" id="ARBA00022692"/>
    </source>
</evidence>
<keyword evidence="7 9" id="KW-1133">Transmembrane helix</keyword>
<evidence type="ECO:0000256" key="7">
    <source>
        <dbReference type="ARBA" id="ARBA00022989"/>
    </source>
</evidence>
<dbReference type="Pfam" id="PF19055">
    <property type="entry name" value="ABC2_membrane_7"/>
    <property type="match status" value="1"/>
</dbReference>
<sequence>MLKKLKIDDGIIEELIPLQTNGNDDSPGCDADTDGLENSGYTQTKCRSYSRWSPLEEGVTLAWNDLTVSVKVPVNRKVVFKQIINNVTGALKPGSLAAIMGASGAGKSTLMTALGYRQRADMQVEGDILINGRPIGDYMKYMSGYMPQEDLFVSSLTVLEHMNIMAHLKLDRKISSAEKQNKIKMILKQLGLTKCMQTKIGALGQSKGLSGGEKKRLTFATELLNDPPILFCDEPTTGLDSFSAQKLVKIMNRMSMAGRTILCTIHQPSSEVFELFTQLILVAEGRIAYMGSRANATEFFEKLGFECPSSYSPADFFIKTLAIPCYETNSKIAVKRICDQFAVSDYAKEVDVVVQYEFHMGRAQPREFELRSQFKEPFWWQKLYWLTYRWSKEVLRDPSIQSLRILQRMVIALTVGLAYYGTDPMTQMGVQAVEGALFMFVAENTFYPMYSVLAAFPDNTPLFLREHRSGLYGTAVYYISRVFALLPGFIIEPLLFVLIAYWLSGLRRTPYAFCMTVLIATLTTNVATACGIMFSNAFESVPTAMAYLVPFDYVLMVTSGLFVKRGTVPVLMAWTRYVSWLMYSTESLSIIQWEGVKNISCHDGSRNDTLPCLPDGPSVLDKYSFSEDNLACDIWNMVFLLIVFHLLGYLCLRRRARK</sequence>
<protein>
    <recommendedName>
        <fullName evidence="10">ABC transporter domain-containing protein</fullName>
    </recommendedName>
</protein>
<dbReference type="InterPro" id="IPR027417">
    <property type="entry name" value="P-loop_NTPase"/>
</dbReference>
<dbReference type="GO" id="GO:0030659">
    <property type="term" value="C:cytoplasmic vesicle membrane"/>
    <property type="evidence" value="ECO:0007669"/>
    <property type="project" value="TreeGrafter"/>
</dbReference>
<organism evidence="11 12">
    <name type="scientific">Rhynchophorus ferrugineus</name>
    <name type="common">Red palm weevil</name>
    <name type="synonym">Curculio ferrugineus</name>
    <dbReference type="NCBI Taxonomy" id="354439"/>
    <lineage>
        <taxon>Eukaryota</taxon>
        <taxon>Metazoa</taxon>
        <taxon>Ecdysozoa</taxon>
        <taxon>Arthropoda</taxon>
        <taxon>Hexapoda</taxon>
        <taxon>Insecta</taxon>
        <taxon>Pterygota</taxon>
        <taxon>Neoptera</taxon>
        <taxon>Endopterygota</taxon>
        <taxon>Coleoptera</taxon>
        <taxon>Polyphaga</taxon>
        <taxon>Cucujiformia</taxon>
        <taxon>Curculionidae</taxon>
        <taxon>Dryophthorinae</taxon>
        <taxon>Rhynchophorus</taxon>
    </lineage>
</organism>
<evidence type="ECO:0000256" key="5">
    <source>
        <dbReference type="ARBA" id="ARBA00022741"/>
    </source>
</evidence>
<evidence type="ECO:0000256" key="6">
    <source>
        <dbReference type="ARBA" id="ARBA00022840"/>
    </source>
</evidence>
<dbReference type="GO" id="GO:0005524">
    <property type="term" value="F:ATP binding"/>
    <property type="evidence" value="ECO:0007669"/>
    <property type="project" value="UniProtKB-KW"/>
</dbReference>
<comment type="similarity">
    <text evidence="2">Belongs to the ABC transporter superfamily. ABCG family. Eye pigment precursor importer (TC 3.A.1.204) subfamily.</text>
</comment>
<evidence type="ECO:0000256" key="2">
    <source>
        <dbReference type="ARBA" id="ARBA00005814"/>
    </source>
</evidence>
<keyword evidence="6" id="KW-0067">ATP-binding</keyword>
<dbReference type="GO" id="GO:0005886">
    <property type="term" value="C:plasma membrane"/>
    <property type="evidence" value="ECO:0007669"/>
    <property type="project" value="TreeGrafter"/>
</dbReference>
<feature type="transmembrane region" description="Helical" evidence="9">
    <location>
        <begin position="509"/>
        <end position="532"/>
    </location>
</feature>
<dbReference type="GO" id="GO:0140359">
    <property type="term" value="F:ABC-type transporter activity"/>
    <property type="evidence" value="ECO:0007669"/>
    <property type="project" value="InterPro"/>
</dbReference>
<dbReference type="SMART" id="SM00382">
    <property type="entry name" value="AAA"/>
    <property type="match status" value="1"/>
</dbReference>
<evidence type="ECO:0000256" key="9">
    <source>
        <dbReference type="SAM" id="Phobius"/>
    </source>
</evidence>
<dbReference type="InterPro" id="IPR003439">
    <property type="entry name" value="ABC_transporter-like_ATP-bd"/>
</dbReference>
<keyword evidence="5" id="KW-0547">Nucleotide-binding</keyword>
<dbReference type="InterPro" id="IPR013525">
    <property type="entry name" value="ABC2_TM"/>
</dbReference>
<accession>A0A834HYK4</accession>